<protein>
    <recommendedName>
        <fullName evidence="7">Major facilitator superfamily (MFS) profile domain-containing protein</fullName>
    </recommendedName>
</protein>
<comment type="subcellular location">
    <subcellularLocation>
        <location evidence="1">Membrane</location>
        <topology evidence="1">Multi-pass membrane protein</topology>
    </subcellularLocation>
</comment>
<sequence length="496" mass="53912">MTSVPPPLDSSADTFNRDIESQSIRPSLSSSDEIARDSDHDGELGGGMEKKLTLTERGEADPYPDGINAARNDWEAPAQEKAGPITRMLSRSSCKDPGPPPDGGLLGWTQAALNHLVIMNTWGFINSFGVFQTYYVTALNRPPSDISWVGSMQVFFLFFVGTFTGRLTDAGYFRPVFLLGSFLGVFGIFMASLSTTYWQLFLAQGVCMGLGNGCLFCPSLSLLSTYFSKKRGLALGIGAAGSATGGMIYPAMVQQLLPRVGFAWTMRSLGFIQLACLILCNIGIKPRLPPRRTGALVDWKSFKELPYVLFAIGMFFVFWGVYFAFYYIGSFARSIIGVPYKESINLLIVLNGLGAIGRIIPGYIADRYWGPINTLTLFVFLTSTLVFCWIAVDSRGGLYGWAVVYGITGAAIQSLFPVALSSLTTNLQMAGTRMGMVFTIVSFAVLTGPPIAGQLIQKKDGEYQYAQIFAGSVMLFGGGLLTSARFAKSKKLKSKI</sequence>
<organism evidence="5 6">
    <name type="scientific">Cadophora malorum</name>
    <dbReference type="NCBI Taxonomy" id="108018"/>
    <lineage>
        <taxon>Eukaryota</taxon>
        <taxon>Fungi</taxon>
        <taxon>Dikarya</taxon>
        <taxon>Ascomycota</taxon>
        <taxon>Pezizomycotina</taxon>
        <taxon>Leotiomycetes</taxon>
        <taxon>Helotiales</taxon>
        <taxon>Ploettnerulaceae</taxon>
        <taxon>Cadophora</taxon>
    </lineage>
</organism>
<feature type="transmembrane region" description="Helical" evidence="4">
    <location>
        <begin position="200"/>
        <end position="220"/>
    </location>
</feature>
<dbReference type="Proteomes" id="UP000664132">
    <property type="component" value="Unassembled WGS sequence"/>
</dbReference>
<feature type="compositionally biased region" description="Polar residues" evidence="3">
    <location>
        <begin position="21"/>
        <end position="32"/>
    </location>
</feature>
<evidence type="ECO:0000256" key="3">
    <source>
        <dbReference type="SAM" id="MobiDB-lite"/>
    </source>
</evidence>
<evidence type="ECO:0000313" key="5">
    <source>
        <dbReference type="EMBL" id="KAG4416050.1"/>
    </source>
</evidence>
<comment type="similarity">
    <text evidence="2">Belongs to the major facilitator superfamily. Monocarboxylate porter (TC 2.A.1.13) family.</text>
</comment>
<dbReference type="CDD" id="cd17352">
    <property type="entry name" value="MFS_MCT_SLC16"/>
    <property type="match status" value="1"/>
</dbReference>
<accession>A0A8H7W3Q1</accession>
<keyword evidence="4" id="KW-1133">Transmembrane helix</keyword>
<feature type="transmembrane region" description="Helical" evidence="4">
    <location>
        <begin position="176"/>
        <end position="194"/>
    </location>
</feature>
<evidence type="ECO:0000256" key="1">
    <source>
        <dbReference type="ARBA" id="ARBA00004141"/>
    </source>
</evidence>
<feature type="transmembrane region" description="Helical" evidence="4">
    <location>
        <begin position="343"/>
        <end position="360"/>
    </location>
</feature>
<dbReference type="GO" id="GO:0022857">
    <property type="term" value="F:transmembrane transporter activity"/>
    <property type="evidence" value="ECO:0007669"/>
    <property type="project" value="InterPro"/>
</dbReference>
<evidence type="ECO:0000256" key="4">
    <source>
        <dbReference type="SAM" id="Phobius"/>
    </source>
</evidence>
<dbReference type="Gene3D" id="1.20.1250.20">
    <property type="entry name" value="MFS general substrate transporter like domains"/>
    <property type="match status" value="1"/>
</dbReference>
<feature type="transmembrane region" description="Helical" evidence="4">
    <location>
        <begin position="264"/>
        <end position="284"/>
    </location>
</feature>
<evidence type="ECO:0000256" key="2">
    <source>
        <dbReference type="ARBA" id="ARBA00006727"/>
    </source>
</evidence>
<dbReference type="InterPro" id="IPR050327">
    <property type="entry name" value="Proton-linked_MCT"/>
</dbReference>
<dbReference type="AlphaFoldDB" id="A0A8H7W3Q1"/>
<dbReference type="GO" id="GO:0016020">
    <property type="term" value="C:membrane"/>
    <property type="evidence" value="ECO:0007669"/>
    <property type="project" value="UniProtKB-SubCell"/>
</dbReference>
<feature type="region of interest" description="Disordered" evidence="3">
    <location>
        <begin position="1"/>
        <end position="78"/>
    </location>
</feature>
<dbReference type="SUPFAM" id="SSF103473">
    <property type="entry name" value="MFS general substrate transporter"/>
    <property type="match status" value="1"/>
</dbReference>
<feature type="compositionally biased region" description="Basic and acidic residues" evidence="3">
    <location>
        <begin position="33"/>
        <end position="60"/>
    </location>
</feature>
<feature type="transmembrane region" description="Helical" evidence="4">
    <location>
        <begin position="398"/>
        <end position="423"/>
    </location>
</feature>
<feature type="transmembrane region" description="Helical" evidence="4">
    <location>
        <begin position="435"/>
        <end position="456"/>
    </location>
</feature>
<dbReference type="Pfam" id="PF07690">
    <property type="entry name" value="MFS_1"/>
    <property type="match status" value="1"/>
</dbReference>
<proteinExistence type="inferred from homology"/>
<dbReference type="EMBL" id="JAFJYH010000199">
    <property type="protein sequence ID" value="KAG4416050.1"/>
    <property type="molecule type" value="Genomic_DNA"/>
</dbReference>
<dbReference type="OrthoDB" id="6499973at2759"/>
<reference evidence="5" key="1">
    <citation type="submission" date="2021-02" db="EMBL/GenBank/DDBJ databases">
        <title>Genome sequence Cadophora malorum strain M34.</title>
        <authorList>
            <person name="Stefanovic E."/>
            <person name="Vu D."/>
            <person name="Scully C."/>
            <person name="Dijksterhuis J."/>
            <person name="Roader J."/>
            <person name="Houbraken J."/>
        </authorList>
    </citation>
    <scope>NUCLEOTIDE SEQUENCE</scope>
    <source>
        <strain evidence="5">M34</strain>
    </source>
</reference>
<feature type="transmembrane region" description="Helical" evidence="4">
    <location>
        <begin position="305"/>
        <end position="328"/>
    </location>
</feature>
<dbReference type="PANTHER" id="PTHR11360">
    <property type="entry name" value="MONOCARBOXYLATE TRANSPORTER"/>
    <property type="match status" value="1"/>
</dbReference>
<evidence type="ECO:0008006" key="7">
    <source>
        <dbReference type="Google" id="ProtNLM"/>
    </source>
</evidence>
<dbReference type="PANTHER" id="PTHR11360:SF130">
    <property type="entry name" value="MAJOR FACILITATOR SUPERFAMILY (MFS) PROFILE DOMAIN-CONTAINING PROTEIN-RELATED"/>
    <property type="match status" value="1"/>
</dbReference>
<dbReference type="InterPro" id="IPR011701">
    <property type="entry name" value="MFS"/>
</dbReference>
<gene>
    <name evidence="5" type="ORF">IFR04_010813</name>
</gene>
<feature type="transmembrane region" description="Helical" evidence="4">
    <location>
        <begin position="146"/>
        <end position="164"/>
    </location>
</feature>
<feature type="transmembrane region" description="Helical" evidence="4">
    <location>
        <begin position="372"/>
        <end position="392"/>
    </location>
</feature>
<keyword evidence="6" id="KW-1185">Reference proteome</keyword>
<feature type="transmembrane region" description="Helical" evidence="4">
    <location>
        <begin position="232"/>
        <end position="252"/>
    </location>
</feature>
<evidence type="ECO:0000313" key="6">
    <source>
        <dbReference type="Proteomes" id="UP000664132"/>
    </source>
</evidence>
<keyword evidence="4" id="KW-0812">Transmembrane</keyword>
<feature type="transmembrane region" description="Helical" evidence="4">
    <location>
        <begin position="468"/>
        <end position="487"/>
    </location>
</feature>
<dbReference type="InterPro" id="IPR036259">
    <property type="entry name" value="MFS_trans_sf"/>
</dbReference>
<comment type="caution">
    <text evidence="5">The sequence shown here is derived from an EMBL/GenBank/DDBJ whole genome shotgun (WGS) entry which is preliminary data.</text>
</comment>
<name>A0A8H7W3Q1_9HELO</name>
<keyword evidence="4" id="KW-0472">Membrane</keyword>